<evidence type="ECO:0000256" key="1">
    <source>
        <dbReference type="SAM" id="SignalP"/>
    </source>
</evidence>
<gene>
    <name evidence="3" type="ORF">ILP92_05940</name>
</gene>
<comment type="caution">
    <text evidence="3">The sequence shown here is derived from an EMBL/GenBank/DDBJ whole genome shotgun (WGS) entry which is preliminary data.</text>
</comment>
<proteinExistence type="predicted"/>
<feature type="domain" description="Glucose/Sorbosone dehydrogenase" evidence="2">
    <location>
        <begin position="66"/>
        <end position="396"/>
    </location>
</feature>
<evidence type="ECO:0000313" key="3">
    <source>
        <dbReference type="EMBL" id="MBJ3762281.1"/>
    </source>
</evidence>
<dbReference type="SUPFAM" id="SSF50952">
    <property type="entry name" value="Soluble quinoprotein glucose dehydrogenase"/>
    <property type="match status" value="1"/>
</dbReference>
<dbReference type="Gene3D" id="2.120.10.30">
    <property type="entry name" value="TolB, C-terminal domain"/>
    <property type="match status" value="1"/>
</dbReference>
<dbReference type="PANTHER" id="PTHR19328:SF75">
    <property type="entry name" value="ALDOSE SUGAR DEHYDROGENASE YLII"/>
    <property type="match status" value="1"/>
</dbReference>
<protein>
    <submittedName>
        <fullName evidence="3">PQQ-dependent sugar dehydrogenase</fullName>
    </submittedName>
</protein>
<sequence length="404" mass="43503">MKRIIPTLLLSTALAVPAMAEQHAEPVEQGAKNVPEFEPAWPNQTRAPALDSGIDLAVQEVATGLVHPWGIEVLPDGSYLVTERAGRLRHVSRAGEVHDPIAGLPEVFAQGQGGLLDVALAQDFDTSRTVFLTYSKPMEDGMSATAAARGTLSEDMTQLTDVTDIFVQSPPSPTAKHYGSRVVLDGDFAYITTGEHSSMQERDYAQDFDKTYGKVIRVGLDGTVPDDNPYVADGETAALIWTLGHRNVQGADIRPDTGELWTLEHGPAGGDELNKILKGENYGWPVVSYGEQYSGGPIGIGEPRREGFAEPQYYWDPVIAPGGFAFYEGEMFAEWNGNVLASSLAPGGLVRLTLDGDRISGEERFIPDQGRIRDVEIDADGAILVLVDADNGKVLRLTPEGSGS</sequence>
<dbReference type="InterPro" id="IPR011041">
    <property type="entry name" value="Quinoprot_gluc/sorb_DH_b-prop"/>
</dbReference>
<dbReference type="Pfam" id="PF07995">
    <property type="entry name" value="GSDH"/>
    <property type="match status" value="1"/>
</dbReference>
<accession>A0A934IGB1</accession>
<evidence type="ECO:0000259" key="2">
    <source>
        <dbReference type="Pfam" id="PF07995"/>
    </source>
</evidence>
<dbReference type="Proteomes" id="UP000642488">
    <property type="component" value="Unassembled WGS sequence"/>
</dbReference>
<feature type="signal peptide" evidence="1">
    <location>
        <begin position="1"/>
        <end position="20"/>
    </location>
</feature>
<keyword evidence="1" id="KW-0732">Signal</keyword>
<feature type="chain" id="PRO_5037611084" evidence="1">
    <location>
        <begin position="21"/>
        <end position="404"/>
    </location>
</feature>
<keyword evidence="4" id="KW-1185">Reference proteome</keyword>
<dbReference type="AlphaFoldDB" id="A0A934IGB1"/>
<dbReference type="EMBL" id="JAEKPD010000005">
    <property type="protein sequence ID" value="MBJ3762281.1"/>
    <property type="molecule type" value="Genomic_DNA"/>
</dbReference>
<organism evidence="3 4">
    <name type="scientific">Palleronia pontilimi</name>
    <dbReference type="NCBI Taxonomy" id="1964209"/>
    <lineage>
        <taxon>Bacteria</taxon>
        <taxon>Pseudomonadati</taxon>
        <taxon>Pseudomonadota</taxon>
        <taxon>Alphaproteobacteria</taxon>
        <taxon>Rhodobacterales</taxon>
        <taxon>Roseobacteraceae</taxon>
        <taxon>Palleronia</taxon>
    </lineage>
</organism>
<dbReference type="RefSeq" id="WP_198915450.1">
    <property type="nucleotide sequence ID" value="NZ_JAEKPD010000005.1"/>
</dbReference>
<name>A0A934IGB1_9RHOB</name>
<dbReference type="InterPro" id="IPR011042">
    <property type="entry name" value="6-blade_b-propeller_TolB-like"/>
</dbReference>
<dbReference type="InterPro" id="IPR012938">
    <property type="entry name" value="Glc/Sorbosone_DH"/>
</dbReference>
<dbReference type="PANTHER" id="PTHR19328">
    <property type="entry name" value="HEDGEHOG-INTERACTING PROTEIN"/>
    <property type="match status" value="1"/>
</dbReference>
<evidence type="ECO:0000313" key="4">
    <source>
        <dbReference type="Proteomes" id="UP000642488"/>
    </source>
</evidence>
<reference evidence="3" key="1">
    <citation type="submission" date="2020-12" db="EMBL/GenBank/DDBJ databases">
        <title>Bacterial taxonomy.</title>
        <authorList>
            <person name="Pan X."/>
        </authorList>
    </citation>
    <scope>NUCLEOTIDE SEQUENCE</scope>
    <source>
        <strain evidence="3">KCTC 52957</strain>
    </source>
</reference>